<name>A0A9X1ISG6_9SPHN</name>
<gene>
    <name evidence="1" type="ORF">KK488_15615</name>
</gene>
<evidence type="ECO:0000313" key="2">
    <source>
        <dbReference type="Proteomes" id="UP001138757"/>
    </source>
</evidence>
<dbReference type="Proteomes" id="UP001138757">
    <property type="component" value="Unassembled WGS sequence"/>
</dbReference>
<dbReference type="AlphaFoldDB" id="A0A9X1ISG6"/>
<dbReference type="EMBL" id="JAHGAW010000010">
    <property type="protein sequence ID" value="MBT2188382.1"/>
    <property type="molecule type" value="Genomic_DNA"/>
</dbReference>
<accession>A0A9X1ISG6</accession>
<keyword evidence="2" id="KW-1185">Reference proteome</keyword>
<dbReference type="RefSeq" id="WP_214624634.1">
    <property type="nucleotide sequence ID" value="NZ_JAHGAW010000010.1"/>
</dbReference>
<sequence>MSSLPTMRIASPQQCPPMPEELVVRALIADELDRIRETLEEMGVQLCCDPEIVRSHFGALQTIDELCQRNENLARTLRAGDMAQETALITLESLRTRMQSALAERRPYNDAASIGMRASR</sequence>
<organism evidence="1 2">
    <name type="scientific">Sphingobium nicotianae</name>
    <dbReference type="NCBI Taxonomy" id="2782607"/>
    <lineage>
        <taxon>Bacteria</taxon>
        <taxon>Pseudomonadati</taxon>
        <taxon>Pseudomonadota</taxon>
        <taxon>Alphaproteobacteria</taxon>
        <taxon>Sphingomonadales</taxon>
        <taxon>Sphingomonadaceae</taxon>
        <taxon>Sphingobium</taxon>
    </lineage>
</organism>
<reference evidence="1" key="1">
    <citation type="submission" date="2021-05" db="EMBL/GenBank/DDBJ databases">
        <title>Genome of Sphingobium sp. strain.</title>
        <authorList>
            <person name="Fan R."/>
        </authorList>
    </citation>
    <scope>NUCLEOTIDE SEQUENCE</scope>
    <source>
        <strain evidence="1">H33</strain>
    </source>
</reference>
<proteinExistence type="predicted"/>
<evidence type="ECO:0000313" key="1">
    <source>
        <dbReference type="EMBL" id="MBT2188382.1"/>
    </source>
</evidence>
<comment type="caution">
    <text evidence="1">The sequence shown here is derived from an EMBL/GenBank/DDBJ whole genome shotgun (WGS) entry which is preliminary data.</text>
</comment>
<protein>
    <submittedName>
        <fullName evidence="1">Uncharacterized protein</fullName>
    </submittedName>
</protein>